<reference evidence="2 3" key="1">
    <citation type="submission" date="2021-06" db="EMBL/GenBank/DDBJ databases">
        <title>Caerostris extrusa draft genome.</title>
        <authorList>
            <person name="Kono N."/>
            <person name="Arakawa K."/>
        </authorList>
    </citation>
    <scope>NUCLEOTIDE SEQUENCE [LARGE SCALE GENOMIC DNA]</scope>
</reference>
<proteinExistence type="predicted"/>
<sequence length="121" mass="13442">MVCVCTSVLFFSFSVLCLELFLGLFKDDSQHHVFLENQCTTHRLLAAFPISSKGVAFFMTIKPYFKERGTLGGKTKSFGGTPGVLCLCIKFPERTDSVLKSGFVSLLFFLCVCVYPGKSFL</sequence>
<dbReference type="Proteomes" id="UP001054945">
    <property type="component" value="Unassembled WGS sequence"/>
</dbReference>
<evidence type="ECO:0000256" key="1">
    <source>
        <dbReference type="SAM" id="SignalP"/>
    </source>
</evidence>
<comment type="caution">
    <text evidence="2">The sequence shown here is derived from an EMBL/GenBank/DDBJ whole genome shotgun (WGS) entry which is preliminary data.</text>
</comment>
<evidence type="ECO:0008006" key="4">
    <source>
        <dbReference type="Google" id="ProtNLM"/>
    </source>
</evidence>
<evidence type="ECO:0000313" key="2">
    <source>
        <dbReference type="EMBL" id="GIY32382.1"/>
    </source>
</evidence>
<feature type="signal peptide" evidence="1">
    <location>
        <begin position="1"/>
        <end position="17"/>
    </location>
</feature>
<feature type="chain" id="PRO_5043663310" description="Secreted protein" evidence="1">
    <location>
        <begin position="18"/>
        <end position="121"/>
    </location>
</feature>
<dbReference type="EMBL" id="BPLR01009499">
    <property type="protein sequence ID" value="GIY32382.1"/>
    <property type="molecule type" value="Genomic_DNA"/>
</dbReference>
<dbReference type="AlphaFoldDB" id="A0AAV4SIM2"/>
<keyword evidence="1" id="KW-0732">Signal</keyword>
<evidence type="ECO:0000313" key="3">
    <source>
        <dbReference type="Proteomes" id="UP001054945"/>
    </source>
</evidence>
<name>A0AAV4SIM2_CAEEX</name>
<accession>A0AAV4SIM2</accession>
<organism evidence="2 3">
    <name type="scientific">Caerostris extrusa</name>
    <name type="common">Bark spider</name>
    <name type="synonym">Caerostris bankana</name>
    <dbReference type="NCBI Taxonomy" id="172846"/>
    <lineage>
        <taxon>Eukaryota</taxon>
        <taxon>Metazoa</taxon>
        <taxon>Ecdysozoa</taxon>
        <taxon>Arthropoda</taxon>
        <taxon>Chelicerata</taxon>
        <taxon>Arachnida</taxon>
        <taxon>Araneae</taxon>
        <taxon>Araneomorphae</taxon>
        <taxon>Entelegynae</taxon>
        <taxon>Araneoidea</taxon>
        <taxon>Araneidae</taxon>
        <taxon>Caerostris</taxon>
    </lineage>
</organism>
<keyword evidence="3" id="KW-1185">Reference proteome</keyword>
<gene>
    <name evidence="2" type="ORF">CEXT_606131</name>
</gene>
<protein>
    <recommendedName>
        <fullName evidence="4">Secreted protein</fullName>
    </recommendedName>
</protein>